<accession>A0AAV8AB06</accession>
<proteinExistence type="predicted"/>
<dbReference type="AlphaFoldDB" id="A0AAV8AB06"/>
<evidence type="ECO:0000313" key="2">
    <source>
        <dbReference type="Proteomes" id="UP001146793"/>
    </source>
</evidence>
<organism evidence="1 2">
    <name type="scientific">Anaeramoeba flamelloides</name>
    <dbReference type="NCBI Taxonomy" id="1746091"/>
    <lineage>
        <taxon>Eukaryota</taxon>
        <taxon>Metamonada</taxon>
        <taxon>Anaeramoebidae</taxon>
        <taxon>Anaeramoeba</taxon>
    </lineage>
</organism>
<reference evidence="1" key="1">
    <citation type="submission" date="2022-08" db="EMBL/GenBank/DDBJ databases">
        <title>Novel sulphate-reducing endosymbionts in the free-living metamonad Anaeramoeba.</title>
        <authorList>
            <person name="Jerlstrom-Hultqvist J."/>
            <person name="Cepicka I."/>
            <person name="Gallot-Lavallee L."/>
            <person name="Salas-Leiva D."/>
            <person name="Curtis B.A."/>
            <person name="Zahonova K."/>
            <person name="Pipaliya S."/>
            <person name="Dacks J."/>
            <person name="Roger A.J."/>
        </authorList>
    </citation>
    <scope>NUCLEOTIDE SEQUENCE</scope>
    <source>
        <strain evidence="1">Busselton2</strain>
    </source>
</reference>
<dbReference type="EMBL" id="JANTQA010000012">
    <property type="protein sequence ID" value="KAJ3449688.1"/>
    <property type="molecule type" value="Genomic_DNA"/>
</dbReference>
<name>A0AAV8AB06_9EUKA</name>
<protein>
    <submittedName>
        <fullName evidence="1">Uncharacterized protein</fullName>
    </submittedName>
</protein>
<comment type="caution">
    <text evidence="1">The sequence shown here is derived from an EMBL/GenBank/DDBJ whole genome shotgun (WGS) entry which is preliminary data.</text>
</comment>
<sequence>MNQKRDLTRRKTVNQERIFKLFEMGTHVIKGMTSAQLLLSNAPKEIRINCDVLSKIMNTRLSGDIRIGPKDLILVFLYKYNLFPSNFATFSCDQNLVFTPINQTALGSLADYICTANFQKKVPKIIAVIEEYFEKFPKMFKGMQKELLKPSYCLPKQVTIEKSALRILCKQESNKNVKMEMKKLYRGLTFFFKARFNLINGTRKNRLRMIFVLSLQNGSGDQEVVKWEKMLGIFLKNRNISFMKHNTQPIRSFKNSSTIQNTKTNTNTNSFNTLQISQSFQNLKSPQRLQSLPNNTNRKRIPNYLFKTTNNNYDINYHKKMLLVPRSAPITKMNNINSMTFLKTPKEHSSLQLNNNCLSVKMRKIHNLKINSQVLSEEDLKFEIVNLLVLLKNISNHQK</sequence>
<evidence type="ECO:0000313" key="1">
    <source>
        <dbReference type="EMBL" id="KAJ3449688.1"/>
    </source>
</evidence>
<gene>
    <name evidence="1" type="ORF">M0812_05845</name>
</gene>
<dbReference type="Proteomes" id="UP001146793">
    <property type="component" value="Unassembled WGS sequence"/>
</dbReference>